<evidence type="ECO:0000259" key="2">
    <source>
        <dbReference type="Pfam" id="PF17289"/>
    </source>
</evidence>
<dbReference type="InterPro" id="IPR035421">
    <property type="entry name" value="Terminase_6C"/>
</dbReference>
<reference evidence="3" key="1">
    <citation type="journal article" date="2015" name="Nature">
        <title>Complex archaea that bridge the gap between prokaryotes and eukaryotes.</title>
        <authorList>
            <person name="Spang A."/>
            <person name="Saw J.H."/>
            <person name="Jorgensen S.L."/>
            <person name="Zaremba-Niedzwiedzka K."/>
            <person name="Martijn J."/>
            <person name="Lind A.E."/>
            <person name="van Eijk R."/>
            <person name="Schleper C."/>
            <person name="Guy L."/>
            <person name="Ettema T.J."/>
        </authorList>
    </citation>
    <scope>NUCLEOTIDE SEQUENCE</scope>
</reference>
<feature type="domain" description="Terminase large subunit gp17-like C-terminal" evidence="2">
    <location>
        <begin position="43"/>
        <end position="195"/>
    </location>
</feature>
<gene>
    <name evidence="3" type="ORF">LCGC14_2151600</name>
</gene>
<proteinExistence type="predicted"/>
<evidence type="ECO:0000256" key="1">
    <source>
        <dbReference type="ARBA" id="ARBA00022612"/>
    </source>
</evidence>
<organism evidence="3">
    <name type="scientific">marine sediment metagenome</name>
    <dbReference type="NCBI Taxonomy" id="412755"/>
    <lineage>
        <taxon>unclassified sequences</taxon>
        <taxon>metagenomes</taxon>
        <taxon>ecological metagenomes</taxon>
    </lineage>
</organism>
<name>A0A0F9GRS0_9ZZZZ</name>
<protein>
    <recommendedName>
        <fullName evidence="2">Terminase large subunit gp17-like C-terminal domain-containing protein</fullName>
    </recommendedName>
</protein>
<evidence type="ECO:0000313" key="3">
    <source>
        <dbReference type="EMBL" id="KKL65772.1"/>
    </source>
</evidence>
<keyword evidence="1" id="KW-1188">Viral release from host cell</keyword>
<dbReference type="Pfam" id="PF17289">
    <property type="entry name" value="Terminase_6C"/>
    <property type="match status" value="1"/>
</dbReference>
<feature type="non-terminal residue" evidence="3">
    <location>
        <position position="1"/>
    </location>
</feature>
<dbReference type="EMBL" id="LAZR01027425">
    <property type="protein sequence ID" value="KKL65772.1"/>
    <property type="molecule type" value="Genomic_DNA"/>
</dbReference>
<dbReference type="Gene3D" id="3.30.420.240">
    <property type="match status" value="1"/>
</dbReference>
<accession>A0A0F9GRS0</accession>
<sequence>PQEYPEDLQGCFLTSGLSIFGNIEGCLRDTMQDKPDDTHRYVGGIDWGQTEDYTVLSIIDATAGEEVYLNRWRRMSPETVLGYMLGACLQWQVEKLRPELNSMGWNYVQQLNALIARTEGADISIGGFTTTNDNKRQMIDNMAYALRNGLLTLHKIDYATSELRTFVQTQTANGAYKYDHISGAKSDTVIARMAAWDAACNLIW</sequence>
<comment type="caution">
    <text evidence="3">The sequence shown here is derived from an EMBL/GenBank/DDBJ whole genome shotgun (WGS) entry which is preliminary data.</text>
</comment>
<dbReference type="AlphaFoldDB" id="A0A0F9GRS0"/>